<feature type="domain" description="Reverse transcriptase Ty1/copia-type" evidence="2">
    <location>
        <begin position="32"/>
        <end position="94"/>
    </location>
</feature>
<reference evidence="3 4" key="1">
    <citation type="journal article" date="2018" name="Front. Plant Sci.">
        <title>Red Clover (Trifolium pratense) and Zigzag Clover (T. medium) - A Picture of Genomic Similarities and Differences.</title>
        <authorList>
            <person name="Dluhosova J."/>
            <person name="Istvanek J."/>
            <person name="Nedelnik J."/>
            <person name="Repkova J."/>
        </authorList>
    </citation>
    <scope>NUCLEOTIDE SEQUENCE [LARGE SCALE GENOMIC DNA]</scope>
    <source>
        <strain evidence="4">cv. 10/8</strain>
        <tissue evidence="3">Leaf</tissue>
    </source>
</reference>
<feature type="region of interest" description="Disordered" evidence="1">
    <location>
        <begin position="1"/>
        <end position="37"/>
    </location>
</feature>
<accession>A0A392PNR9</accession>
<keyword evidence="4" id="KW-1185">Reference proteome</keyword>
<dbReference type="AlphaFoldDB" id="A0A392PNR9"/>
<evidence type="ECO:0000259" key="2">
    <source>
        <dbReference type="Pfam" id="PF07727"/>
    </source>
</evidence>
<dbReference type="EMBL" id="LXQA010084614">
    <property type="protein sequence ID" value="MCI12545.1"/>
    <property type="molecule type" value="Genomic_DNA"/>
</dbReference>
<name>A0A392PNR9_9FABA</name>
<comment type="caution">
    <text evidence="3">The sequence shown here is derived from an EMBL/GenBank/DDBJ whole genome shotgun (WGS) entry which is preliminary data.</text>
</comment>
<feature type="non-terminal residue" evidence="3">
    <location>
        <position position="1"/>
    </location>
</feature>
<evidence type="ECO:0000313" key="3">
    <source>
        <dbReference type="EMBL" id="MCI12545.1"/>
    </source>
</evidence>
<evidence type="ECO:0000256" key="1">
    <source>
        <dbReference type="SAM" id="MobiDB-lite"/>
    </source>
</evidence>
<organism evidence="3 4">
    <name type="scientific">Trifolium medium</name>
    <dbReference type="NCBI Taxonomy" id="97028"/>
    <lineage>
        <taxon>Eukaryota</taxon>
        <taxon>Viridiplantae</taxon>
        <taxon>Streptophyta</taxon>
        <taxon>Embryophyta</taxon>
        <taxon>Tracheophyta</taxon>
        <taxon>Spermatophyta</taxon>
        <taxon>Magnoliopsida</taxon>
        <taxon>eudicotyledons</taxon>
        <taxon>Gunneridae</taxon>
        <taxon>Pentapetalae</taxon>
        <taxon>rosids</taxon>
        <taxon>fabids</taxon>
        <taxon>Fabales</taxon>
        <taxon>Fabaceae</taxon>
        <taxon>Papilionoideae</taxon>
        <taxon>50 kb inversion clade</taxon>
        <taxon>NPAAA clade</taxon>
        <taxon>Hologalegina</taxon>
        <taxon>IRL clade</taxon>
        <taxon>Trifolieae</taxon>
        <taxon>Trifolium</taxon>
    </lineage>
</organism>
<dbReference type="Proteomes" id="UP000265520">
    <property type="component" value="Unassembled WGS sequence"/>
</dbReference>
<dbReference type="InterPro" id="IPR013103">
    <property type="entry name" value="RVT_2"/>
</dbReference>
<protein>
    <submittedName>
        <fullName evidence="3">Gag-pol polyprotein</fullName>
    </submittedName>
</protein>
<proteinExistence type="predicted"/>
<evidence type="ECO:0000313" key="4">
    <source>
        <dbReference type="Proteomes" id="UP000265520"/>
    </source>
</evidence>
<sequence length="96" mass="10696">EVISEKESEPNLEITDPEPEPASVSKAPSIRNKSDETGVVTRNKARLVAQGYTQVDGLDFDETFALVARLESIRLLLGVACILKFKLYQMDVKILF</sequence>
<dbReference type="Pfam" id="PF07727">
    <property type="entry name" value="RVT_2"/>
    <property type="match status" value="1"/>
</dbReference>